<dbReference type="InterPro" id="IPR013785">
    <property type="entry name" value="Aldolase_TIM"/>
</dbReference>
<keyword evidence="2" id="KW-0479">Metal-binding</keyword>
<dbReference type="Pfam" id="PF23545">
    <property type="entry name" value="Zn_ribbon_HMPTM"/>
    <property type="match status" value="1"/>
</dbReference>
<evidence type="ECO:0000259" key="5">
    <source>
        <dbReference type="PROSITE" id="PS51918"/>
    </source>
</evidence>
<dbReference type="SFLD" id="SFLDG01067">
    <property type="entry name" value="SPASM/twitch_domain_containing"/>
    <property type="match status" value="1"/>
</dbReference>
<reference evidence="6" key="1">
    <citation type="journal article" date="2015" name="Proc. Natl. Acad. Sci. U.S.A.">
        <title>Networks of energetic and metabolic interactions define dynamics in microbial communities.</title>
        <authorList>
            <person name="Embree M."/>
            <person name="Liu J.K."/>
            <person name="Al-Bassam M.M."/>
            <person name="Zengler K."/>
        </authorList>
    </citation>
    <scope>NUCLEOTIDE SEQUENCE</scope>
</reference>
<dbReference type="CDD" id="cd01335">
    <property type="entry name" value="Radical_SAM"/>
    <property type="match status" value="1"/>
</dbReference>
<feature type="domain" description="Radical SAM core" evidence="5">
    <location>
        <begin position="91"/>
        <end position="314"/>
    </location>
</feature>
<evidence type="ECO:0000256" key="3">
    <source>
        <dbReference type="ARBA" id="ARBA00023004"/>
    </source>
</evidence>
<keyword evidence="4" id="KW-0411">Iron-sulfur</keyword>
<dbReference type="SUPFAM" id="SSF102114">
    <property type="entry name" value="Radical SAM enzymes"/>
    <property type="match status" value="1"/>
</dbReference>
<evidence type="ECO:0000256" key="4">
    <source>
        <dbReference type="ARBA" id="ARBA00023014"/>
    </source>
</evidence>
<comment type="caution">
    <text evidence="6">The sequence shown here is derived from an EMBL/GenBank/DDBJ whole genome shotgun (WGS) entry which is preliminary data.</text>
</comment>
<dbReference type="GO" id="GO:0046872">
    <property type="term" value="F:metal ion binding"/>
    <property type="evidence" value="ECO:0007669"/>
    <property type="project" value="UniProtKB-KW"/>
</dbReference>
<keyword evidence="3" id="KW-0408">Iron</keyword>
<evidence type="ECO:0000256" key="2">
    <source>
        <dbReference type="ARBA" id="ARBA00022723"/>
    </source>
</evidence>
<sequence>MSPALLPVDREPDTASVCPVCLRRLDAWRMVRGDTVFLVKRCPEHGDFAAPVWRGQPFFSSWKRPKRPSPPRRTFTAVDRGCPFDCGLCPEHGQHTCTALIEVTARCDLGCPVCFASSGPGDIAADPPLSRIAFLLDRVRQASGACNLQISGGEPALRDDLPAIGELAKARGFPFVQINTNGLRLATDPDFAQSLADGGFDSVFLQFDAVTDEAYRALRGRPLYDLKKRAVAAAVRAGLGVVLVPTVIPGINDGEMGDVVRLALSFGPGVRGVHIQPAAAFGRHPWPGRNDRRLTLPEVMAALAHQCHGLVRLEDFHPPGCEHSLCSFSAVYQRTPSGGLTPAPKAGGCCDSVPAAEPILAEEGARRAKSFTAKHWAAPWPDVAAAAPADDFDRFLAKAATGGRFTLSAMAFMDAWTLDLERVRGCCIHEVSPEGLLVPFCLYNLSATNGRTLYRPQPGLQGRAGA</sequence>
<dbReference type="GO" id="GO:0051536">
    <property type="term" value="F:iron-sulfur cluster binding"/>
    <property type="evidence" value="ECO:0007669"/>
    <property type="project" value="UniProtKB-KW"/>
</dbReference>
<dbReference type="PROSITE" id="PS51918">
    <property type="entry name" value="RADICAL_SAM"/>
    <property type="match status" value="1"/>
</dbReference>
<name>A0A0W8G9K0_9ZZZZ</name>
<dbReference type="InterPro" id="IPR006638">
    <property type="entry name" value="Elp3/MiaA/NifB-like_rSAM"/>
</dbReference>
<dbReference type="SMART" id="SM00729">
    <property type="entry name" value="Elp3"/>
    <property type="match status" value="1"/>
</dbReference>
<proteinExistence type="predicted"/>
<dbReference type="SFLD" id="SFLDS00029">
    <property type="entry name" value="Radical_SAM"/>
    <property type="match status" value="1"/>
</dbReference>
<dbReference type="AlphaFoldDB" id="A0A0W8G9K0"/>
<gene>
    <name evidence="6" type="ORF">ASZ90_000452</name>
</gene>
<protein>
    <submittedName>
        <fullName evidence="6">Molybdenum cofactor biosynthesis protein moaa</fullName>
    </submittedName>
</protein>
<dbReference type="SFLD" id="SFLDG01100">
    <property type="entry name" value="methyltransferase_(Class_D)"/>
    <property type="match status" value="1"/>
</dbReference>
<dbReference type="InterPro" id="IPR056488">
    <property type="entry name" value="Zn_ribbon_HMPTM"/>
</dbReference>
<dbReference type="Gene3D" id="3.20.20.70">
    <property type="entry name" value="Aldolase class I"/>
    <property type="match status" value="1"/>
</dbReference>
<organism evidence="6">
    <name type="scientific">hydrocarbon metagenome</name>
    <dbReference type="NCBI Taxonomy" id="938273"/>
    <lineage>
        <taxon>unclassified sequences</taxon>
        <taxon>metagenomes</taxon>
        <taxon>ecological metagenomes</taxon>
    </lineage>
</organism>
<evidence type="ECO:0000313" key="6">
    <source>
        <dbReference type="EMBL" id="KUG29649.1"/>
    </source>
</evidence>
<dbReference type="InterPro" id="IPR034474">
    <property type="entry name" value="Methyltransferase_Class_D"/>
</dbReference>
<dbReference type="InterPro" id="IPR058240">
    <property type="entry name" value="rSAM_sf"/>
</dbReference>
<dbReference type="EMBL" id="LNQE01000055">
    <property type="protein sequence ID" value="KUG29649.1"/>
    <property type="molecule type" value="Genomic_DNA"/>
</dbReference>
<accession>A0A0W8G9K0</accession>
<dbReference type="PANTHER" id="PTHR43306:SF1">
    <property type="entry name" value="7,8-DIHYDRO-6-HYDROXYMETHYLPTERIN DIMETHYLTRANSFERASE"/>
    <property type="match status" value="1"/>
</dbReference>
<dbReference type="Pfam" id="PF04055">
    <property type="entry name" value="Radical_SAM"/>
    <property type="match status" value="1"/>
</dbReference>
<dbReference type="PANTHER" id="PTHR43306">
    <property type="entry name" value="7,8-DIHYDRO-6-HYDROXYMETHYLPTERIN DIMETHYLTRANSFERASE"/>
    <property type="match status" value="1"/>
</dbReference>
<dbReference type="GO" id="GO:0003824">
    <property type="term" value="F:catalytic activity"/>
    <property type="evidence" value="ECO:0007669"/>
    <property type="project" value="InterPro"/>
</dbReference>
<dbReference type="InterPro" id="IPR007197">
    <property type="entry name" value="rSAM"/>
</dbReference>
<evidence type="ECO:0000256" key="1">
    <source>
        <dbReference type="ARBA" id="ARBA00022691"/>
    </source>
</evidence>
<keyword evidence="1" id="KW-0949">S-adenosyl-L-methionine</keyword>
<dbReference type="NCBIfam" id="NF045646">
    <property type="entry name" value="rSAM_Se_TrsS"/>
    <property type="match status" value="1"/>
</dbReference>
<dbReference type="InterPro" id="IPR054698">
    <property type="entry name" value="rSAM_Se_TrsS"/>
</dbReference>